<evidence type="ECO:0000313" key="2">
    <source>
        <dbReference type="EMBL" id="KAK3056469.1"/>
    </source>
</evidence>
<protein>
    <submittedName>
        <fullName evidence="2">Uncharacterized protein</fullName>
    </submittedName>
</protein>
<name>A0AAJ0GFI6_9PEZI</name>
<accession>A0AAJ0GFI6</accession>
<dbReference type="AlphaFoldDB" id="A0AAJ0GFI6"/>
<keyword evidence="3" id="KW-1185">Reference proteome</keyword>
<proteinExistence type="predicted"/>
<dbReference type="EMBL" id="JAWDJX010000006">
    <property type="protein sequence ID" value="KAK3056469.1"/>
    <property type="molecule type" value="Genomic_DNA"/>
</dbReference>
<evidence type="ECO:0000256" key="1">
    <source>
        <dbReference type="SAM" id="MobiDB-lite"/>
    </source>
</evidence>
<feature type="compositionally biased region" description="Polar residues" evidence="1">
    <location>
        <begin position="77"/>
        <end position="93"/>
    </location>
</feature>
<dbReference type="Proteomes" id="UP001271007">
    <property type="component" value="Unassembled WGS sequence"/>
</dbReference>
<gene>
    <name evidence="2" type="ORF">LTR09_002976</name>
</gene>
<reference evidence="2" key="1">
    <citation type="submission" date="2023-04" db="EMBL/GenBank/DDBJ databases">
        <title>Black Yeasts Isolated from many extreme environments.</title>
        <authorList>
            <person name="Coleine C."/>
            <person name="Stajich J.E."/>
            <person name="Selbmann L."/>
        </authorList>
    </citation>
    <scope>NUCLEOTIDE SEQUENCE</scope>
    <source>
        <strain evidence="2">CCFEE 5312</strain>
    </source>
</reference>
<feature type="compositionally biased region" description="Basic and acidic residues" evidence="1">
    <location>
        <begin position="132"/>
        <end position="141"/>
    </location>
</feature>
<comment type="caution">
    <text evidence="2">The sequence shown here is derived from an EMBL/GenBank/DDBJ whole genome shotgun (WGS) entry which is preliminary data.</text>
</comment>
<organism evidence="2 3">
    <name type="scientific">Extremus antarcticus</name>
    <dbReference type="NCBI Taxonomy" id="702011"/>
    <lineage>
        <taxon>Eukaryota</taxon>
        <taxon>Fungi</taxon>
        <taxon>Dikarya</taxon>
        <taxon>Ascomycota</taxon>
        <taxon>Pezizomycotina</taxon>
        <taxon>Dothideomycetes</taxon>
        <taxon>Dothideomycetidae</taxon>
        <taxon>Mycosphaerellales</taxon>
        <taxon>Extremaceae</taxon>
        <taxon>Extremus</taxon>
    </lineage>
</organism>
<sequence length="201" mass="21780">MSDNPQFVCQLCRAKGRSACDYSDESCYLCAPAGFNRDKVYRWRNKRKAEAGDAATQDIIDHASGRPSILNPAGRNNLGSQQPVTNTTSTSSAIGELPQSLSRSSLYRSRLREEAAAGGRGGQAAQAILDRQAARSRERMANARKSNLENSEAPQQADSLGAPGDYQLTKEEHEISEETGRMLTGEDADSIDRFFAGFGGD</sequence>
<feature type="compositionally biased region" description="Basic and acidic residues" evidence="1">
    <location>
        <begin position="168"/>
        <end position="180"/>
    </location>
</feature>
<evidence type="ECO:0000313" key="3">
    <source>
        <dbReference type="Proteomes" id="UP001271007"/>
    </source>
</evidence>
<feature type="region of interest" description="Disordered" evidence="1">
    <location>
        <begin position="130"/>
        <end position="188"/>
    </location>
</feature>
<feature type="region of interest" description="Disordered" evidence="1">
    <location>
        <begin position="51"/>
        <end position="98"/>
    </location>
</feature>
<feature type="compositionally biased region" description="Polar residues" evidence="1">
    <location>
        <begin position="144"/>
        <end position="158"/>
    </location>
</feature>